<evidence type="ECO:0000313" key="2">
    <source>
        <dbReference type="EMBL" id="MCD9559126.1"/>
    </source>
</evidence>
<sequence>MAAIRELLGEFPKPPPNNRPSSAAATSLGKVQGEIAALAQAHVELWEDLERERRRQRSRDKLLVRMWKGIKKILKTLSPSSRTPQATKQDLGFGIQNYGILPDHVHCSDSLYRSSRPAPAENHSL</sequence>
<accession>A0ABS8UJT2</accession>
<evidence type="ECO:0000256" key="1">
    <source>
        <dbReference type="SAM" id="MobiDB-lite"/>
    </source>
</evidence>
<comment type="caution">
    <text evidence="2">The sequence shown here is derived from an EMBL/GenBank/DDBJ whole genome shotgun (WGS) entry which is preliminary data.</text>
</comment>
<gene>
    <name evidence="2" type="ORF">HAX54_016860</name>
</gene>
<organism evidence="2 3">
    <name type="scientific">Datura stramonium</name>
    <name type="common">Jimsonweed</name>
    <name type="synonym">Common thornapple</name>
    <dbReference type="NCBI Taxonomy" id="4076"/>
    <lineage>
        <taxon>Eukaryota</taxon>
        <taxon>Viridiplantae</taxon>
        <taxon>Streptophyta</taxon>
        <taxon>Embryophyta</taxon>
        <taxon>Tracheophyta</taxon>
        <taxon>Spermatophyta</taxon>
        <taxon>Magnoliopsida</taxon>
        <taxon>eudicotyledons</taxon>
        <taxon>Gunneridae</taxon>
        <taxon>Pentapetalae</taxon>
        <taxon>asterids</taxon>
        <taxon>lamiids</taxon>
        <taxon>Solanales</taxon>
        <taxon>Solanaceae</taxon>
        <taxon>Solanoideae</taxon>
        <taxon>Datureae</taxon>
        <taxon>Datura</taxon>
    </lineage>
</organism>
<dbReference type="Proteomes" id="UP000823775">
    <property type="component" value="Unassembled WGS sequence"/>
</dbReference>
<reference evidence="2 3" key="1">
    <citation type="journal article" date="2021" name="BMC Genomics">
        <title>Datura genome reveals duplications of psychoactive alkaloid biosynthetic genes and high mutation rate following tissue culture.</title>
        <authorList>
            <person name="Rajewski A."/>
            <person name="Carter-House D."/>
            <person name="Stajich J."/>
            <person name="Litt A."/>
        </authorList>
    </citation>
    <scope>NUCLEOTIDE SEQUENCE [LARGE SCALE GENOMIC DNA]</scope>
    <source>
        <strain evidence="2">AR-01</strain>
    </source>
</reference>
<name>A0ABS8UJT2_DATST</name>
<protein>
    <submittedName>
        <fullName evidence="2">Uncharacterized protein</fullName>
    </submittedName>
</protein>
<evidence type="ECO:0000313" key="3">
    <source>
        <dbReference type="Proteomes" id="UP000823775"/>
    </source>
</evidence>
<dbReference type="EMBL" id="JACEIK010002099">
    <property type="protein sequence ID" value="MCD9559126.1"/>
    <property type="molecule type" value="Genomic_DNA"/>
</dbReference>
<keyword evidence="3" id="KW-1185">Reference proteome</keyword>
<feature type="region of interest" description="Disordered" evidence="1">
    <location>
        <begin position="1"/>
        <end position="28"/>
    </location>
</feature>
<proteinExistence type="predicted"/>